<sequence>MEHNTTFPIKQSELDVLRDEASSYLKSVQWEQSARAKNRDKDGKDESILLYLSRANNGSNVEITSVSKTILALKKRLLPDSVAIPIFLNQTLYAVQEGLTLGVWIKDSFYDSSGLTSLNQNKSALDSSGKREYESKMHTATAYMLFATAYKILNDLKPHASDDLSVMKQKFAGIPEVSLLSPIKGISCALFYFDKYLGHPEIVKTDKDVIDFTVVYFEALIDEIQLRKSTLEYTETIEDRTYKLENSEFAISGWNNVFQGTAKSVEFNKIKFEQIVGNRDAKHFARRLTERMLSYDFEAKKNPFQELGGFMPVFMGYGIPGTGKSMLIAAIATRLKEHCDTLDIPFLFHPMPDTLISTFQGGSAEKMVEWMKPMQDPTKLIFAPIDDAENNLQERTTQGVSAGVKEVIGVFLRYTEGAYAVNYGNSSIGLFTNLPEMLDKAVISRVQGRFKIDGARTEHDFLDQDHLWWRKFEDTMPDFVNMQGPENYSYLQNQGLAKNMGEILNQIEKPTEARVHAIYDEVEKHFKSDQHLFFANLYKAMQDAFPFFSSRDVRNIQSAISLRLTDFDLEEDWFSNPEIYFKKDYDTKFNMLQELMRGNMKGLDFSEIRRQEVVRYLDNVATIADTDFKRKVDARVNQLNIETAARKAFEKI</sequence>
<dbReference type="EMBL" id="JAJAPX010000003">
    <property type="protein sequence ID" value="MCB4808608.1"/>
    <property type="molecule type" value="Genomic_DNA"/>
</dbReference>
<evidence type="ECO:0000313" key="2">
    <source>
        <dbReference type="EMBL" id="MCB4808608.1"/>
    </source>
</evidence>
<evidence type="ECO:0000313" key="3">
    <source>
        <dbReference type="Proteomes" id="UP001139286"/>
    </source>
</evidence>
<dbReference type="Pfam" id="PF00004">
    <property type="entry name" value="AAA"/>
    <property type="match status" value="1"/>
</dbReference>
<proteinExistence type="predicted"/>
<name>A0A9X1L887_9FLAO</name>
<dbReference type="GO" id="GO:0005524">
    <property type="term" value="F:ATP binding"/>
    <property type="evidence" value="ECO:0007669"/>
    <property type="project" value="InterPro"/>
</dbReference>
<keyword evidence="3" id="KW-1185">Reference proteome</keyword>
<dbReference type="AlphaFoldDB" id="A0A9X1L887"/>
<comment type="caution">
    <text evidence="2">The sequence shown here is derived from an EMBL/GenBank/DDBJ whole genome shotgun (WGS) entry which is preliminary data.</text>
</comment>
<dbReference type="InterPro" id="IPR027417">
    <property type="entry name" value="P-loop_NTPase"/>
</dbReference>
<dbReference type="RefSeq" id="WP_226696004.1">
    <property type="nucleotide sequence ID" value="NZ_JAJAPX010000003.1"/>
</dbReference>
<gene>
    <name evidence="2" type="ORF">LG651_10115</name>
</gene>
<dbReference type="InterPro" id="IPR003959">
    <property type="entry name" value="ATPase_AAA_core"/>
</dbReference>
<dbReference type="SUPFAM" id="SSF52540">
    <property type="entry name" value="P-loop containing nucleoside triphosphate hydrolases"/>
    <property type="match status" value="1"/>
</dbReference>
<evidence type="ECO:0000259" key="1">
    <source>
        <dbReference type="Pfam" id="PF00004"/>
    </source>
</evidence>
<reference evidence="2" key="1">
    <citation type="submission" date="2021-10" db="EMBL/GenBank/DDBJ databases">
        <title>Tamlana sargassums sp. nov., and Tamlana laminarinivorans sp. nov., two new bacteria isolated from the brown alga.</title>
        <authorList>
            <person name="Li J."/>
        </authorList>
    </citation>
    <scope>NUCLEOTIDE SEQUENCE</scope>
    <source>
        <strain evidence="2">62-3</strain>
    </source>
</reference>
<feature type="domain" description="ATPase AAA-type core" evidence="1">
    <location>
        <begin position="317"/>
        <end position="452"/>
    </location>
</feature>
<organism evidence="2 3">
    <name type="scientific">Neotamlana sargassicola</name>
    <dbReference type="NCBI Taxonomy" id="2883125"/>
    <lineage>
        <taxon>Bacteria</taxon>
        <taxon>Pseudomonadati</taxon>
        <taxon>Bacteroidota</taxon>
        <taxon>Flavobacteriia</taxon>
        <taxon>Flavobacteriales</taxon>
        <taxon>Flavobacteriaceae</taxon>
        <taxon>Neotamlana</taxon>
    </lineage>
</organism>
<dbReference type="GO" id="GO:0016887">
    <property type="term" value="F:ATP hydrolysis activity"/>
    <property type="evidence" value="ECO:0007669"/>
    <property type="project" value="InterPro"/>
</dbReference>
<dbReference type="Gene3D" id="3.40.50.300">
    <property type="entry name" value="P-loop containing nucleotide triphosphate hydrolases"/>
    <property type="match status" value="1"/>
</dbReference>
<accession>A0A9X1L887</accession>
<protein>
    <submittedName>
        <fullName evidence="2">AAA family ATPase</fullName>
    </submittedName>
</protein>
<dbReference type="Proteomes" id="UP001139286">
    <property type="component" value="Unassembled WGS sequence"/>
</dbReference>